<dbReference type="InterPro" id="IPR046521">
    <property type="entry name" value="DUF6698"/>
</dbReference>
<evidence type="ECO:0000313" key="2">
    <source>
        <dbReference type="EMBL" id="KAG1787313.1"/>
    </source>
</evidence>
<name>A0A9P7DBI1_9AGAM</name>
<gene>
    <name evidence="2" type="ORF">HD556DRAFT_1434435</name>
</gene>
<dbReference type="Pfam" id="PF20414">
    <property type="entry name" value="DUF6698"/>
    <property type="match status" value="2"/>
</dbReference>
<comment type="caution">
    <text evidence="2">The sequence shown here is derived from an EMBL/GenBank/DDBJ whole genome shotgun (WGS) entry which is preliminary data.</text>
</comment>
<dbReference type="EMBL" id="JABBWE010000080">
    <property type="protein sequence ID" value="KAG1787313.1"/>
    <property type="molecule type" value="Genomic_DNA"/>
</dbReference>
<dbReference type="OrthoDB" id="2680265at2759"/>
<proteinExistence type="predicted"/>
<dbReference type="Proteomes" id="UP000719766">
    <property type="component" value="Unassembled WGS sequence"/>
</dbReference>
<accession>A0A9P7DBI1</accession>
<dbReference type="GeneID" id="64599090"/>
<protein>
    <submittedName>
        <fullName evidence="2">Uncharacterized protein</fullName>
    </submittedName>
</protein>
<evidence type="ECO:0000313" key="3">
    <source>
        <dbReference type="Proteomes" id="UP000719766"/>
    </source>
</evidence>
<organism evidence="2 3">
    <name type="scientific">Suillus plorans</name>
    <dbReference type="NCBI Taxonomy" id="116603"/>
    <lineage>
        <taxon>Eukaryota</taxon>
        <taxon>Fungi</taxon>
        <taxon>Dikarya</taxon>
        <taxon>Basidiomycota</taxon>
        <taxon>Agaricomycotina</taxon>
        <taxon>Agaricomycetes</taxon>
        <taxon>Agaricomycetidae</taxon>
        <taxon>Boletales</taxon>
        <taxon>Suillineae</taxon>
        <taxon>Suillaceae</taxon>
        <taxon>Suillus</taxon>
    </lineage>
</organism>
<sequence>MSQGADSARGDDAASLKLAVASLLNEAQPTPNPPISSRNKSGHGFYNDATAELLCPVDFNWADKRYNDGKYDRKDPTKGLFKSALLLRTFKHIFTSPSSAGEMQPDEEAFHREPSYKRSRTLGERRTRSDVAALLGMRSVQPRAIAYSALHFALSSCGSWRTVDDEFDHHQFYIHMINYFEHPPTSTAKVSVENLLIWWNR</sequence>
<keyword evidence="3" id="KW-1185">Reference proteome</keyword>
<feature type="compositionally biased region" description="Basic and acidic residues" evidence="1">
    <location>
        <begin position="108"/>
        <end position="122"/>
    </location>
</feature>
<dbReference type="AlphaFoldDB" id="A0A9P7DBI1"/>
<reference evidence="2" key="1">
    <citation type="journal article" date="2020" name="New Phytol.">
        <title>Comparative genomics reveals dynamic genome evolution in host specialist ectomycorrhizal fungi.</title>
        <authorList>
            <person name="Lofgren L.A."/>
            <person name="Nguyen N.H."/>
            <person name="Vilgalys R."/>
            <person name="Ruytinx J."/>
            <person name="Liao H.L."/>
            <person name="Branco S."/>
            <person name="Kuo A."/>
            <person name="LaButti K."/>
            <person name="Lipzen A."/>
            <person name="Andreopoulos W."/>
            <person name="Pangilinan J."/>
            <person name="Riley R."/>
            <person name="Hundley H."/>
            <person name="Na H."/>
            <person name="Barry K."/>
            <person name="Grigoriev I.V."/>
            <person name="Stajich J.E."/>
            <person name="Kennedy P.G."/>
        </authorList>
    </citation>
    <scope>NUCLEOTIDE SEQUENCE</scope>
    <source>
        <strain evidence="2">S12</strain>
    </source>
</reference>
<evidence type="ECO:0000256" key="1">
    <source>
        <dbReference type="SAM" id="MobiDB-lite"/>
    </source>
</evidence>
<dbReference type="RefSeq" id="XP_041154668.1">
    <property type="nucleotide sequence ID" value="XM_041305326.1"/>
</dbReference>
<feature type="region of interest" description="Disordered" evidence="1">
    <location>
        <begin position="98"/>
        <end position="122"/>
    </location>
</feature>